<dbReference type="Proteomes" id="UP000198850">
    <property type="component" value="Unassembled WGS sequence"/>
</dbReference>
<accession>A0A1H4HFS3</accession>
<evidence type="ECO:0008006" key="3">
    <source>
        <dbReference type="Google" id="ProtNLM"/>
    </source>
</evidence>
<sequence>MKTFYSILYCTIRPNVGERVSIGLFVGNESTCKFEFSAHKLSVIKGLFSESAFSMIKISLKALQKLSQESKGDILETYKGTSTLKEHYFNYLATYANNLITYSTPKRIDLDLNQNIFDKLFEKFIYQLPSLDEPQLKPIDRVKKQLTSSLAGRVNFDAEIDNSKIPGLVVPAKVWFIGKNEVQVTGEVKDFNGQRPHIIQQQISAHLYLIDRIKETPTGKNGHFFLIGDEPHKDFIENHKLWRAVKESSILDLVPTSEVDKIELYMEEHGVEPLIKISNPGLNPSGLF</sequence>
<dbReference type="OrthoDB" id="1093717at2"/>
<protein>
    <recommendedName>
        <fullName evidence="3">DUF3037 domain-containing protein</fullName>
    </recommendedName>
</protein>
<keyword evidence="2" id="KW-1185">Reference proteome</keyword>
<dbReference type="RefSeq" id="WP_090559952.1">
    <property type="nucleotide sequence ID" value="NZ_FNRA01000017.1"/>
</dbReference>
<organism evidence="1 2">
    <name type="scientific">Pedobacter hartonius</name>
    <dbReference type="NCBI Taxonomy" id="425514"/>
    <lineage>
        <taxon>Bacteria</taxon>
        <taxon>Pseudomonadati</taxon>
        <taxon>Bacteroidota</taxon>
        <taxon>Sphingobacteriia</taxon>
        <taxon>Sphingobacteriales</taxon>
        <taxon>Sphingobacteriaceae</taxon>
        <taxon>Pedobacter</taxon>
    </lineage>
</organism>
<evidence type="ECO:0000313" key="2">
    <source>
        <dbReference type="Proteomes" id="UP000198850"/>
    </source>
</evidence>
<gene>
    <name evidence="1" type="ORF">SAMN05443550_11723</name>
</gene>
<reference evidence="1 2" key="1">
    <citation type="submission" date="2016-10" db="EMBL/GenBank/DDBJ databases">
        <authorList>
            <person name="de Groot N.N."/>
        </authorList>
    </citation>
    <scope>NUCLEOTIDE SEQUENCE [LARGE SCALE GENOMIC DNA]</scope>
    <source>
        <strain evidence="1 2">DSM 19033</strain>
    </source>
</reference>
<dbReference type="AlphaFoldDB" id="A0A1H4HFS3"/>
<name>A0A1H4HFS3_9SPHI</name>
<dbReference type="EMBL" id="FNRA01000017">
    <property type="protein sequence ID" value="SEB20664.1"/>
    <property type="molecule type" value="Genomic_DNA"/>
</dbReference>
<proteinExistence type="predicted"/>
<evidence type="ECO:0000313" key="1">
    <source>
        <dbReference type="EMBL" id="SEB20664.1"/>
    </source>
</evidence>